<dbReference type="AlphaFoldDB" id="A0A397SG91"/>
<dbReference type="STRING" id="658196.A0A397SG91"/>
<evidence type="ECO:0000256" key="2">
    <source>
        <dbReference type="SAM" id="MobiDB-lite"/>
    </source>
</evidence>
<dbReference type="OrthoDB" id="2441119at2759"/>
<evidence type="ECO:0000256" key="1">
    <source>
        <dbReference type="SAM" id="Coils"/>
    </source>
</evidence>
<feature type="coiled-coil region" evidence="1">
    <location>
        <begin position="295"/>
        <end position="322"/>
    </location>
</feature>
<keyword evidence="4" id="KW-1185">Reference proteome</keyword>
<reference evidence="3 4" key="1">
    <citation type="submission" date="2018-06" db="EMBL/GenBank/DDBJ databases">
        <title>Comparative genomics reveals the genomic features of Rhizophagus irregularis, R. cerebriforme, R. diaphanum and Gigaspora rosea, and their symbiotic lifestyle signature.</title>
        <authorList>
            <person name="Morin E."/>
            <person name="San Clemente H."/>
            <person name="Chen E.C.H."/>
            <person name="De La Providencia I."/>
            <person name="Hainaut M."/>
            <person name="Kuo A."/>
            <person name="Kohler A."/>
            <person name="Murat C."/>
            <person name="Tang N."/>
            <person name="Roy S."/>
            <person name="Loubradou J."/>
            <person name="Henrissat B."/>
            <person name="Grigoriev I.V."/>
            <person name="Corradi N."/>
            <person name="Roux C."/>
            <person name="Martin F.M."/>
        </authorList>
    </citation>
    <scope>NUCLEOTIDE SEQUENCE [LARGE SCALE GENOMIC DNA]</scope>
    <source>
        <strain evidence="3 4">DAOM 227022</strain>
    </source>
</reference>
<feature type="compositionally biased region" description="Acidic residues" evidence="2">
    <location>
        <begin position="424"/>
        <end position="436"/>
    </location>
</feature>
<accession>A0A397SG91</accession>
<feature type="region of interest" description="Disordered" evidence="2">
    <location>
        <begin position="403"/>
        <end position="445"/>
    </location>
</feature>
<proteinExistence type="predicted"/>
<sequence length="481" mass="54333">MSNTQSNDSLRKLNAKLLAEIAELRKVNAKLKDKNAEIPDLKRKFTEIESEKVELKARIAKLLRQAVEESKRRDVENAELKARIEKLEKNKTVTTKLESKNADPSNFNLVAVQLSMVMHHEKPLVDKEMDTSLLPEELIPEVIAKQSVSAINISVMDQRDQTSLEDKETVAFLDEVHKKKISDEIRQRNKEKKLQAQESLPISPEEKRPQVLDLITHSASSEASANSDGRKVPSEEKIGSEQDSKCKKEKSVNKLKQELLASELSLQESSIEQNHVTEISETLCPRKVTSDRSSIDEASQHLAQLCNKAFDAEDKANRANQEEILCWCLYAKDFIIQLNGIIKSSGEVIDYEISLEKLPLVTDHMTEISETLCPRKNLPVNTTDQNNVLEVLFPKESTAPISLAHDSVPEGSSNSSDNSKEETNFEDEIPDNSDDDGYNRYGGYSGYNEYGKRDRGYYYCDGRYERKSFPMISPIISPVTA</sequence>
<feature type="region of interest" description="Disordered" evidence="2">
    <location>
        <begin position="187"/>
        <end position="249"/>
    </location>
</feature>
<organism evidence="3 4">
    <name type="scientific">Glomus cerebriforme</name>
    <dbReference type="NCBI Taxonomy" id="658196"/>
    <lineage>
        <taxon>Eukaryota</taxon>
        <taxon>Fungi</taxon>
        <taxon>Fungi incertae sedis</taxon>
        <taxon>Mucoromycota</taxon>
        <taxon>Glomeromycotina</taxon>
        <taxon>Glomeromycetes</taxon>
        <taxon>Glomerales</taxon>
        <taxon>Glomeraceae</taxon>
        <taxon>Glomus</taxon>
    </lineage>
</organism>
<feature type="coiled-coil region" evidence="1">
    <location>
        <begin position="7"/>
        <end position="97"/>
    </location>
</feature>
<feature type="compositionally biased region" description="Basic and acidic residues" evidence="2">
    <location>
        <begin position="228"/>
        <end position="249"/>
    </location>
</feature>
<gene>
    <name evidence="3" type="ORF">C1645_833087</name>
</gene>
<comment type="caution">
    <text evidence="3">The sequence shown here is derived from an EMBL/GenBank/DDBJ whole genome shotgun (WGS) entry which is preliminary data.</text>
</comment>
<feature type="compositionally biased region" description="Polar residues" evidence="2">
    <location>
        <begin position="217"/>
        <end position="227"/>
    </location>
</feature>
<evidence type="ECO:0000313" key="4">
    <source>
        <dbReference type="Proteomes" id="UP000265703"/>
    </source>
</evidence>
<name>A0A397SG91_9GLOM</name>
<evidence type="ECO:0000313" key="3">
    <source>
        <dbReference type="EMBL" id="RIA83909.1"/>
    </source>
</evidence>
<dbReference type="Proteomes" id="UP000265703">
    <property type="component" value="Unassembled WGS sequence"/>
</dbReference>
<protein>
    <submittedName>
        <fullName evidence="3">Uncharacterized protein</fullName>
    </submittedName>
</protein>
<dbReference type="EMBL" id="QKYT01000534">
    <property type="protein sequence ID" value="RIA83909.1"/>
    <property type="molecule type" value="Genomic_DNA"/>
</dbReference>
<keyword evidence="1" id="KW-0175">Coiled coil</keyword>